<dbReference type="KEGG" id="ccro:CMC5_055350"/>
<dbReference type="InterPro" id="IPR011047">
    <property type="entry name" value="Quinoprotein_ADH-like_sf"/>
</dbReference>
<dbReference type="RefSeq" id="WP_050433140.1">
    <property type="nucleotide sequence ID" value="NZ_CP012159.1"/>
</dbReference>
<sequence length="710" mass="76650">MQPPFAVPLSLPDLAAFSGAELIFSSSYGGSDGATGTSVVVDVQTWPPQVVTHALTGRVFHAARSRRGRWLVHGYRDRDPRFDPDLESPGDSAPPRHTYFLRIYESGADTLPSLECPEPVPPPNWDEALRPLDEVTRSSERAHAYNVDDVAYVGEMPVLLPRFSGIDERHHPYVLRDGAWVEERSVPPYRRPDESGSERCSMRVIQLGDGCDVLLWDGHGLEWDGRRFVTTFEPRMRAPWWQRFTPVPVDQDGFFFLDERSALVEARRGKADLVQHLAGMSIQTMGPGPQGTLLLELTSGGIMLYDPADDALVKVPARCLPPRKGTSFLRWSDAGILVVARELRGSLVLFGVPGEELTALPRKRVSAKARRQTIHVRPACAALSGTRSASRARVSAELTEGISLIADDCAVLAHAQDAPRWRWSGDAEVVALGTGDGRVAVLDGRGTLCELDGQTGKLVPGRESLVTVGPSARSLAASSSGLWAVLEEGGVWLVGLQEPTRLPFEAPLAAAFDGVGRRLLVTGQRGRAALVFPATGVMEALPPLPEEVHAVAWLDGDRWLALGQRGVLDFDAATHAWRLLHPCQAGDGLVRSPDGTCVAMVSSKGSEVFQVEPWKSLSSVTYPDTFQPPPGGTVGTRLRVHGAAFLDEAQLVVGLTGGNGNLVRIGTSAAQCLDRFPGMPCERWLFVCAGSILIANAVPGAWTGDDGQAE</sequence>
<gene>
    <name evidence="1" type="ORF">CMC5_055350</name>
</gene>
<dbReference type="SUPFAM" id="SSF50998">
    <property type="entry name" value="Quinoprotein alcohol dehydrogenase-like"/>
    <property type="match status" value="1"/>
</dbReference>
<proteinExistence type="predicted"/>
<organism evidence="1 2">
    <name type="scientific">Chondromyces crocatus</name>
    <dbReference type="NCBI Taxonomy" id="52"/>
    <lineage>
        <taxon>Bacteria</taxon>
        <taxon>Pseudomonadati</taxon>
        <taxon>Myxococcota</taxon>
        <taxon>Polyangia</taxon>
        <taxon>Polyangiales</taxon>
        <taxon>Polyangiaceae</taxon>
        <taxon>Chondromyces</taxon>
    </lineage>
</organism>
<name>A0A0K1EKE3_CHOCO</name>
<evidence type="ECO:0000313" key="2">
    <source>
        <dbReference type="Proteomes" id="UP000067626"/>
    </source>
</evidence>
<protein>
    <submittedName>
        <fullName evidence="1">Uncharacterized protein</fullName>
    </submittedName>
</protein>
<dbReference type="EMBL" id="CP012159">
    <property type="protein sequence ID" value="AKT41336.1"/>
    <property type="molecule type" value="Genomic_DNA"/>
</dbReference>
<keyword evidence="2" id="KW-1185">Reference proteome</keyword>
<dbReference type="Proteomes" id="UP000067626">
    <property type="component" value="Chromosome"/>
</dbReference>
<evidence type="ECO:0000313" key="1">
    <source>
        <dbReference type="EMBL" id="AKT41336.1"/>
    </source>
</evidence>
<dbReference type="OrthoDB" id="4495486at2"/>
<dbReference type="SUPFAM" id="SSF75011">
    <property type="entry name" value="3-carboxy-cis,cis-mucoante lactonizing enzyme"/>
    <property type="match status" value="1"/>
</dbReference>
<accession>A0A0K1EKE3</accession>
<reference evidence="1 2" key="1">
    <citation type="submission" date="2015-07" db="EMBL/GenBank/DDBJ databases">
        <title>Genome analysis of myxobacterium Chondromyces crocatus Cm c5 reveals a high potential for natural compound synthesis and the genetic basis for the loss of fruiting body formation.</title>
        <authorList>
            <person name="Zaburannyi N."/>
            <person name="Bunk B."/>
            <person name="Maier J."/>
            <person name="Overmann J."/>
            <person name="Mueller R."/>
        </authorList>
    </citation>
    <scope>NUCLEOTIDE SEQUENCE [LARGE SCALE GENOMIC DNA]</scope>
    <source>
        <strain evidence="1 2">Cm c5</strain>
    </source>
</reference>
<dbReference type="AlphaFoldDB" id="A0A0K1EKE3"/>